<dbReference type="GO" id="GO:0003743">
    <property type="term" value="F:translation initiation factor activity"/>
    <property type="evidence" value="ECO:0007669"/>
    <property type="project" value="UniProtKB-UniRule"/>
</dbReference>
<evidence type="ECO:0000256" key="2">
    <source>
        <dbReference type="ARBA" id="ARBA00022884"/>
    </source>
</evidence>
<accession>A0A068S967</accession>
<comment type="similarity">
    <text evidence="1">Belongs to the EIF1AD family.</text>
</comment>
<dbReference type="Proteomes" id="UP000027586">
    <property type="component" value="Unassembled WGS sequence"/>
</dbReference>
<comment type="caution">
    <text evidence="6">The sequence shown here is derived from an EMBL/GenBank/DDBJ whole genome shotgun (WGS) entry which is preliminary data.</text>
</comment>
<evidence type="ECO:0000256" key="1">
    <source>
        <dbReference type="ARBA" id="ARBA00007340"/>
    </source>
</evidence>
<dbReference type="SMART" id="SM00652">
    <property type="entry name" value="eIF1a"/>
    <property type="match status" value="1"/>
</dbReference>
<dbReference type="GO" id="GO:0005634">
    <property type="term" value="C:nucleus"/>
    <property type="evidence" value="ECO:0007669"/>
    <property type="project" value="TreeGrafter"/>
</dbReference>
<evidence type="ECO:0000313" key="7">
    <source>
        <dbReference type="Proteomes" id="UP000027586"/>
    </source>
</evidence>
<dbReference type="PANTHER" id="PTHR21641:SF0">
    <property type="entry name" value="RNA-BINDING PROTEIN EIF1AD-RELATED"/>
    <property type="match status" value="1"/>
</dbReference>
<evidence type="ECO:0000313" key="6">
    <source>
        <dbReference type="EMBL" id="CDH57806.1"/>
    </source>
</evidence>
<evidence type="ECO:0000256" key="3">
    <source>
        <dbReference type="PROSITE-ProRule" id="PRU00181"/>
    </source>
</evidence>
<dbReference type="STRING" id="1263082.A0A068S967"/>
<dbReference type="InterPro" id="IPR006196">
    <property type="entry name" value="RNA-binding_domain_S1_IF1"/>
</dbReference>
<gene>
    <name evidence="6" type="ORF">LCOR_08705.1</name>
</gene>
<dbReference type="Pfam" id="PF01176">
    <property type="entry name" value="eIF-1a"/>
    <property type="match status" value="1"/>
</dbReference>
<keyword evidence="2" id="KW-0694">RNA-binding</keyword>
<name>A0A068S967_9FUNG</name>
<feature type="region of interest" description="Disordered" evidence="4">
    <location>
        <begin position="105"/>
        <end position="141"/>
    </location>
</feature>
<dbReference type="Gene3D" id="2.40.50.140">
    <property type="entry name" value="Nucleic acid-binding proteins"/>
    <property type="match status" value="1"/>
</dbReference>
<dbReference type="PROSITE" id="PS50832">
    <property type="entry name" value="S1_IF1_TYPE"/>
    <property type="match status" value="1"/>
</dbReference>
<dbReference type="InterPro" id="IPR012340">
    <property type="entry name" value="NA-bd_OB-fold"/>
</dbReference>
<evidence type="ECO:0000259" key="5">
    <source>
        <dbReference type="PROSITE" id="PS50832"/>
    </source>
</evidence>
<dbReference type="AlphaFoldDB" id="A0A068S967"/>
<proteinExistence type="inferred from homology"/>
<evidence type="ECO:0000256" key="4">
    <source>
        <dbReference type="SAM" id="MobiDB-lite"/>
    </source>
</evidence>
<sequence length="141" mass="16136">MGRKQLEADILDAAPPTIEPGSKQRYARVLGPRGNHQHEVEFTDGHRTLVTLQPRFRHIVWVKRGHFVLVDPSIGTTSEKVGGEIIFVYFPQHIKQLEQAGQWPAEFSQKKKNDEDEDDLLFVNNNRPVMSETESESSDEE</sequence>
<dbReference type="PANTHER" id="PTHR21641">
    <property type="entry name" value="TRANSLATION INITIATION FACTOR-RELATED"/>
    <property type="match status" value="1"/>
</dbReference>
<keyword evidence="7" id="KW-1185">Reference proteome</keyword>
<dbReference type="SUPFAM" id="SSF50249">
    <property type="entry name" value="Nucleic acid-binding proteins"/>
    <property type="match status" value="1"/>
</dbReference>
<keyword evidence="3" id="KW-0396">Initiation factor</keyword>
<organism evidence="6 7">
    <name type="scientific">Lichtheimia corymbifera JMRC:FSU:9682</name>
    <dbReference type="NCBI Taxonomy" id="1263082"/>
    <lineage>
        <taxon>Eukaryota</taxon>
        <taxon>Fungi</taxon>
        <taxon>Fungi incertae sedis</taxon>
        <taxon>Mucoromycota</taxon>
        <taxon>Mucoromycotina</taxon>
        <taxon>Mucoromycetes</taxon>
        <taxon>Mucorales</taxon>
        <taxon>Lichtheimiaceae</taxon>
        <taxon>Lichtheimia</taxon>
    </lineage>
</organism>
<dbReference type="EMBL" id="CBTN010000049">
    <property type="protein sequence ID" value="CDH57806.1"/>
    <property type="molecule type" value="Genomic_DNA"/>
</dbReference>
<keyword evidence="3" id="KW-0648">Protein biosynthesis</keyword>
<dbReference type="OrthoDB" id="1738325at2759"/>
<reference evidence="6" key="1">
    <citation type="submission" date="2013-08" db="EMBL/GenBank/DDBJ databases">
        <title>Gene expansion shapes genome architecture in the human pathogen Lichtheimia corymbifera: an evolutionary genomics analysis in the ancient terrestrial Mucorales (Mucoromycotina).</title>
        <authorList>
            <person name="Schwartze V.U."/>
            <person name="Winter S."/>
            <person name="Shelest E."/>
            <person name="Marcet-Houben M."/>
            <person name="Horn F."/>
            <person name="Wehner S."/>
            <person name="Hoffmann K."/>
            <person name="Riege K."/>
            <person name="Sammeth M."/>
            <person name="Nowrousian M."/>
            <person name="Valiante V."/>
            <person name="Linde J."/>
            <person name="Jacobsen I.D."/>
            <person name="Marz M."/>
            <person name="Brakhage A.A."/>
            <person name="Gabaldon T."/>
            <person name="Bocker S."/>
            <person name="Voigt K."/>
        </authorList>
    </citation>
    <scope>NUCLEOTIDE SEQUENCE [LARGE SCALE GENOMIC DNA]</scope>
    <source>
        <strain evidence="6">FSU 9682</strain>
    </source>
</reference>
<dbReference type="VEuPathDB" id="FungiDB:LCOR_08705.1"/>
<dbReference type="InterPro" id="IPR039294">
    <property type="entry name" value="EIF1AD"/>
</dbReference>
<dbReference type="GO" id="GO:0003723">
    <property type="term" value="F:RNA binding"/>
    <property type="evidence" value="ECO:0007669"/>
    <property type="project" value="UniProtKB-KW"/>
</dbReference>
<feature type="domain" description="S1-like" evidence="5">
    <location>
        <begin position="24"/>
        <end position="90"/>
    </location>
</feature>
<protein>
    <recommendedName>
        <fullName evidence="5">S1-like domain-containing protein</fullName>
    </recommendedName>
</protein>
<dbReference type="InterPro" id="IPR001253">
    <property type="entry name" value="TIF_eIF-1A"/>
</dbReference>